<proteinExistence type="predicted"/>
<comment type="caution">
    <text evidence="1">The sequence shown here is derived from an EMBL/GenBank/DDBJ whole genome shotgun (WGS) entry which is preliminary data.</text>
</comment>
<sequence length="79" mass="9046">MCAVVLLLHTLASIDDVSPESLRIHFKLVGRVCMMTLKIFHAEIRHFEECVGSWLLLQVLKVCFLFTKICGEKNLTIQD</sequence>
<dbReference type="GeneID" id="85451810"/>
<dbReference type="EMBL" id="JAHMHR010000075">
    <property type="protein sequence ID" value="KAK1658330.1"/>
    <property type="molecule type" value="Genomic_DNA"/>
</dbReference>
<evidence type="ECO:0000313" key="1">
    <source>
        <dbReference type="EMBL" id="KAK1658330.1"/>
    </source>
</evidence>
<dbReference type="Proteomes" id="UP001224890">
    <property type="component" value="Unassembled WGS sequence"/>
</dbReference>
<gene>
    <name evidence="1" type="ORF">BDP55DRAFT_399789</name>
</gene>
<organism evidence="1 2">
    <name type="scientific">Colletotrichum godetiae</name>
    <dbReference type="NCBI Taxonomy" id="1209918"/>
    <lineage>
        <taxon>Eukaryota</taxon>
        <taxon>Fungi</taxon>
        <taxon>Dikarya</taxon>
        <taxon>Ascomycota</taxon>
        <taxon>Pezizomycotina</taxon>
        <taxon>Sordariomycetes</taxon>
        <taxon>Hypocreomycetidae</taxon>
        <taxon>Glomerellales</taxon>
        <taxon>Glomerellaceae</taxon>
        <taxon>Colletotrichum</taxon>
        <taxon>Colletotrichum acutatum species complex</taxon>
    </lineage>
</organism>
<name>A0AAJ0ACA6_9PEZI</name>
<reference evidence="1" key="1">
    <citation type="submission" date="2021-06" db="EMBL/GenBank/DDBJ databases">
        <title>Comparative genomics, transcriptomics and evolutionary studies reveal genomic signatures of adaptation to plant cell wall in hemibiotrophic fungi.</title>
        <authorList>
            <consortium name="DOE Joint Genome Institute"/>
            <person name="Baroncelli R."/>
            <person name="Diaz J.F."/>
            <person name="Benocci T."/>
            <person name="Peng M."/>
            <person name="Battaglia E."/>
            <person name="Haridas S."/>
            <person name="Andreopoulos W."/>
            <person name="Labutti K."/>
            <person name="Pangilinan J."/>
            <person name="Floch G.L."/>
            <person name="Makela M.R."/>
            <person name="Henrissat B."/>
            <person name="Grigoriev I.V."/>
            <person name="Crouch J.A."/>
            <person name="De Vries R.P."/>
            <person name="Sukno S.A."/>
            <person name="Thon M.R."/>
        </authorList>
    </citation>
    <scope>NUCLEOTIDE SEQUENCE</scope>
    <source>
        <strain evidence="1">CBS 193.32</strain>
    </source>
</reference>
<dbReference type="AlphaFoldDB" id="A0AAJ0ACA6"/>
<evidence type="ECO:0000313" key="2">
    <source>
        <dbReference type="Proteomes" id="UP001224890"/>
    </source>
</evidence>
<accession>A0AAJ0ACA6</accession>
<protein>
    <submittedName>
        <fullName evidence="1">Uncharacterized protein</fullName>
    </submittedName>
</protein>
<dbReference type="RefSeq" id="XP_060423094.1">
    <property type="nucleotide sequence ID" value="XM_060567284.1"/>
</dbReference>
<keyword evidence="2" id="KW-1185">Reference proteome</keyword>